<keyword evidence="2" id="KW-1185">Reference proteome</keyword>
<name>A0ABY7LRX3_9BACT</name>
<gene>
    <name evidence="1" type="ORF">O3303_00035</name>
</gene>
<protein>
    <recommendedName>
        <fullName evidence="3">Glycosyltransferase family 1 protein</fullName>
    </recommendedName>
</protein>
<evidence type="ECO:0000313" key="1">
    <source>
        <dbReference type="EMBL" id="WBA41965.1"/>
    </source>
</evidence>
<dbReference type="EMBL" id="CP114767">
    <property type="protein sequence ID" value="WBA41965.1"/>
    <property type="molecule type" value="Genomic_DNA"/>
</dbReference>
<proteinExistence type="predicted"/>
<dbReference type="RefSeq" id="WP_269560023.1">
    <property type="nucleotide sequence ID" value="NZ_CP114767.1"/>
</dbReference>
<dbReference type="Gene3D" id="3.40.50.2000">
    <property type="entry name" value="Glycogen Phosphorylase B"/>
    <property type="match status" value="1"/>
</dbReference>
<accession>A0ABY7LRX3</accession>
<reference evidence="1 2" key="1">
    <citation type="submission" date="2022-12" db="EMBL/GenBank/DDBJ databases">
        <title>Hymenobacter canadensis sp. nov. isolated from lake water of the Cambridge Bay, Canada.</title>
        <authorList>
            <person name="Kim W.H."/>
            <person name="Lee Y.M."/>
        </authorList>
    </citation>
    <scope>NUCLEOTIDE SEQUENCE [LARGE SCALE GENOMIC DNA]</scope>
    <source>
        <strain evidence="1 2">PAMC 29467</strain>
    </source>
</reference>
<sequence>MADVLRGIKANNAFYHSLVGYAEHLQAQGDVPECLQVCQEAANYATFQYCGFYAEPRLEQLLIRIRHQAAIGPIAPAARPAATRLRVLHYATSVFEVGGHTRLLDNWIRADAANQHDVLLTQQTVPVPAFLTEAVEAVQGNVTVLDSADVLSNARHLAGVAGGYDVIILHHHANDVVPILALAAAERSVPVCVLNHGDHRFWLGVVVCDLLVEIRDNLIAADKQRRGIQAFGLLPIPVHTSAVSPEAYHASRAILGILPEQVMLLSIGASYKYDPIDEKNFFADILPVLERYEQAVLVVVGIDPASDLAIRYAHPRLRFVAPTMHLADFHNACDIYLEGYPFSSFTAYLEVGAQGKPICRMYAPPLLNAYAISTYPAPVHYPADRAEWTGYLQHLITDAQARLVAGRQEYANSSTHAPAAIQEHVRIIYRKAAAVAGKAVVNSLPTTVFSGPNDQYLYKMQYNPERLIVLHKYFKLPLTAKLHLVAHNIRSLMARSDISVRDLFWFVFKAK</sequence>
<dbReference type="SUPFAM" id="SSF53756">
    <property type="entry name" value="UDP-Glycosyltransferase/glycogen phosphorylase"/>
    <property type="match status" value="1"/>
</dbReference>
<evidence type="ECO:0000313" key="2">
    <source>
        <dbReference type="Proteomes" id="UP001211005"/>
    </source>
</evidence>
<evidence type="ECO:0008006" key="3">
    <source>
        <dbReference type="Google" id="ProtNLM"/>
    </source>
</evidence>
<dbReference type="Proteomes" id="UP001211005">
    <property type="component" value="Chromosome"/>
</dbReference>
<organism evidence="1 2">
    <name type="scientific">Hymenobacter canadensis</name>
    <dbReference type="NCBI Taxonomy" id="2999067"/>
    <lineage>
        <taxon>Bacteria</taxon>
        <taxon>Pseudomonadati</taxon>
        <taxon>Bacteroidota</taxon>
        <taxon>Cytophagia</taxon>
        <taxon>Cytophagales</taxon>
        <taxon>Hymenobacteraceae</taxon>
        <taxon>Hymenobacter</taxon>
    </lineage>
</organism>